<dbReference type="EMBL" id="MU393462">
    <property type="protein sequence ID" value="KAI4866170.1"/>
    <property type="molecule type" value="Genomic_DNA"/>
</dbReference>
<accession>A0ACB9Z376</accession>
<comment type="caution">
    <text evidence="1">The sequence shown here is derived from an EMBL/GenBank/DDBJ whole genome shotgun (WGS) entry which is preliminary data.</text>
</comment>
<evidence type="ECO:0000313" key="1">
    <source>
        <dbReference type="EMBL" id="KAI4866170.1"/>
    </source>
</evidence>
<proteinExistence type="predicted"/>
<reference evidence="1 2" key="1">
    <citation type="journal article" date="2022" name="New Phytol.">
        <title>Ecological generalism drives hyperdiversity of secondary metabolite gene clusters in xylarialean endophytes.</title>
        <authorList>
            <person name="Franco M.E.E."/>
            <person name="Wisecaver J.H."/>
            <person name="Arnold A.E."/>
            <person name="Ju Y.M."/>
            <person name="Slot J.C."/>
            <person name="Ahrendt S."/>
            <person name="Moore L.P."/>
            <person name="Eastman K.E."/>
            <person name="Scott K."/>
            <person name="Konkel Z."/>
            <person name="Mondo S.J."/>
            <person name="Kuo A."/>
            <person name="Hayes R.D."/>
            <person name="Haridas S."/>
            <person name="Andreopoulos B."/>
            <person name="Riley R."/>
            <person name="LaButti K."/>
            <person name="Pangilinan J."/>
            <person name="Lipzen A."/>
            <person name="Amirebrahimi M."/>
            <person name="Yan J."/>
            <person name="Adam C."/>
            <person name="Keymanesh K."/>
            <person name="Ng V."/>
            <person name="Louie K."/>
            <person name="Northen T."/>
            <person name="Drula E."/>
            <person name="Henrissat B."/>
            <person name="Hsieh H.M."/>
            <person name="Youens-Clark K."/>
            <person name="Lutzoni F."/>
            <person name="Miadlikowska J."/>
            <person name="Eastwood D.C."/>
            <person name="Hamelin R.C."/>
            <person name="Grigoriev I.V."/>
            <person name="U'Ren J.M."/>
        </authorList>
    </citation>
    <scope>NUCLEOTIDE SEQUENCE [LARGE SCALE GENOMIC DNA]</scope>
    <source>
        <strain evidence="1 2">CBS 119005</strain>
    </source>
</reference>
<organism evidence="1 2">
    <name type="scientific">Hypoxylon rubiginosum</name>
    <dbReference type="NCBI Taxonomy" id="110542"/>
    <lineage>
        <taxon>Eukaryota</taxon>
        <taxon>Fungi</taxon>
        <taxon>Dikarya</taxon>
        <taxon>Ascomycota</taxon>
        <taxon>Pezizomycotina</taxon>
        <taxon>Sordariomycetes</taxon>
        <taxon>Xylariomycetidae</taxon>
        <taxon>Xylariales</taxon>
        <taxon>Hypoxylaceae</taxon>
        <taxon>Hypoxylon</taxon>
    </lineage>
</organism>
<dbReference type="Proteomes" id="UP001497700">
    <property type="component" value="Unassembled WGS sequence"/>
</dbReference>
<protein>
    <submittedName>
        <fullName evidence="1">Uncharacterized protein</fullName>
    </submittedName>
</protein>
<sequence>MKTTFATTLLAALCATLASAGVVITPIHPDQVVASLTGDCFFGKSTPGGCGPLRS</sequence>
<keyword evidence="2" id="KW-1185">Reference proteome</keyword>
<name>A0ACB9Z376_9PEZI</name>
<gene>
    <name evidence="1" type="ORF">F4820DRAFT_265591</name>
</gene>
<evidence type="ECO:0000313" key="2">
    <source>
        <dbReference type="Proteomes" id="UP001497700"/>
    </source>
</evidence>